<dbReference type="Gene3D" id="3.20.20.410">
    <property type="entry name" value="Protein of unknown function UPF0759"/>
    <property type="match status" value="1"/>
</dbReference>
<organism evidence="1 2">
    <name type="scientific">Sediminicurvatus halobius</name>
    <dbReference type="NCBI Taxonomy" id="2182432"/>
    <lineage>
        <taxon>Bacteria</taxon>
        <taxon>Pseudomonadati</taxon>
        <taxon>Pseudomonadota</taxon>
        <taxon>Gammaproteobacteria</taxon>
        <taxon>Chromatiales</taxon>
        <taxon>Ectothiorhodospiraceae</taxon>
        <taxon>Sediminicurvatus</taxon>
    </lineage>
</organism>
<dbReference type="SUPFAM" id="SSF117396">
    <property type="entry name" value="TM1631-like"/>
    <property type="match status" value="1"/>
</dbReference>
<dbReference type="Proteomes" id="UP000245474">
    <property type="component" value="Unassembled WGS sequence"/>
</dbReference>
<evidence type="ECO:0000313" key="1">
    <source>
        <dbReference type="EMBL" id="PWG64357.1"/>
    </source>
</evidence>
<protein>
    <submittedName>
        <fullName evidence="1">DUF72 domain-containing protein</fullName>
    </submittedName>
</protein>
<name>A0A2U2N5L0_9GAMM</name>
<dbReference type="OrthoDB" id="9780310at2"/>
<dbReference type="EMBL" id="QFFI01000006">
    <property type="protein sequence ID" value="PWG64357.1"/>
    <property type="molecule type" value="Genomic_DNA"/>
</dbReference>
<proteinExistence type="predicted"/>
<accession>A0A2U2N5L0</accession>
<gene>
    <name evidence="1" type="ORF">DEM34_05620</name>
</gene>
<dbReference type="AlphaFoldDB" id="A0A2U2N5L0"/>
<dbReference type="PANTHER" id="PTHR30348">
    <property type="entry name" value="UNCHARACTERIZED PROTEIN YECE"/>
    <property type="match status" value="1"/>
</dbReference>
<dbReference type="InterPro" id="IPR002763">
    <property type="entry name" value="DUF72"/>
</dbReference>
<dbReference type="Pfam" id="PF01904">
    <property type="entry name" value="DUF72"/>
    <property type="match status" value="1"/>
</dbReference>
<sequence>MAAEERNGAVGVRVATAGWRLPPALQPQLPGPGTHLARYARHLPGTEINASFYRPQRRALYAKWAGETGPGFRFAVKMPRALTHHQRLRGIDGLDEFLAAIAGLGKRLGPLLLQLPPSLRFEAAAVDGFLAALRERHAGPVACEPRHASWFDGAADQLLAQHRVARVAADPPVTEGADEPGGWPGLVYFRLHGRPRRFYSAYGEADLARLAARLQAQSGEIETWCVFNNTATDAGLTNALDLHSRLQGTPASSGRGT</sequence>
<evidence type="ECO:0000313" key="2">
    <source>
        <dbReference type="Proteomes" id="UP000245474"/>
    </source>
</evidence>
<keyword evidence="2" id="KW-1185">Reference proteome</keyword>
<comment type="caution">
    <text evidence="1">The sequence shown here is derived from an EMBL/GenBank/DDBJ whole genome shotgun (WGS) entry which is preliminary data.</text>
</comment>
<dbReference type="PANTHER" id="PTHR30348:SF14">
    <property type="entry name" value="BLR8050 PROTEIN"/>
    <property type="match status" value="1"/>
</dbReference>
<dbReference type="InterPro" id="IPR036520">
    <property type="entry name" value="UPF0759_sf"/>
</dbReference>
<reference evidence="1 2" key="1">
    <citation type="submission" date="2018-05" db="EMBL/GenBank/DDBJ databases">
        <title>Spiribacter halobius sp. nov., a moderately halophilic bacterium isolated from marine solar saltern.</title>
        <authorList>
            <person name="Zheng W.-S."/>
            <person name="Lu D.-C."/>
            <person name="Du Z.-J."/>
        </authorList>
    </citation>
    <scope>NUCLEOTIDE SEQUENCE [LARGE SCALE GENOMIC DNA]</scope>
    <source>
        <strain evidence="1 2">E85</strain>
    </source>
</reference>
<dbReference type="RefSeq" id="WP_109677111.1">
    <property type="nucleotide sequence ID" value="NZ_CP086615.1"/>
</dbReference>